<keyword evidence="3" id="KW-0949">S-adenosyl-L-methionine</keyword>
<evidence type="ECO:0000259" key="4">
    <source>
        <dbReference type="Pfam" id="PF13649"/>
    </source>
</evidence>
<comment type="caution">
    <text evidence="5">The sequence shown here is derived from an EMBL/GenBank/DDBJ whole genome shotgun (WGS) entry which is preliminary data.</text>
</comment>
<gene>
    <name evidence="5" type="ORF">JZO85_14010</name>
</gene>
<evidence type="ECO:0000256" key="2">
    <source>
        <dbReference type="ARBA" id="ARBA00022679"/>
    </source>
</evidence>
<dbReference type="CDD" id="cd02440">
    <property type="entry name" value="AdoMet_MTases"/>
    <property type="match status" value="1"/>
</dbReference>
<evidence type="ECO:0000313" key="5">
    <source>
        <dbReference type="EMBL" id="MBO0453376.1"/>
    </source>
</evidence>
<dbReference type="Proteomes" id="UP000664495">
    <property type="component" value="Unassembled WGS sequence"/>
</dbReference>
<dbReference type="SUPFAM" id="SSF53335">
    <property type="entry name" value="S-adenosyl-L-methionine-dependent methyltransferases"/>
    <property type="match status" value="1"/>
</dbReference>
<keyword evidence="2" id="KW-0808">Transferase</keyword>
<dbReference type="GO" id="GO:0032259">
    <property type="term" value="P:methylation"/>
    <property type="evidence" value="ECO:0007669"/>
    <property type="project" value="UniProtKB-KW"/>
</dbReference>
<proteinExistence type="predicted"/>
<feature type="domain" description="Methyltransferase" evidence="4">
    <location>
        <begin position="68"/>
        <end position="162"/>
    </location>
</feature>
<dbReference type="PANTHER" id="PTHR43464">
    <property type="entry name" value="METHYLTRANSFERASE"/>
    <property type="match status" value="1"/>
</dbReference>
<dbReference type="InterPro" id="IPR041698">
    <property type="entry name" value="Methyltransf_25"/>
</dbReference>
<sequence length="274" mass="31333">MINKIKRNVPIFSQGQDSIWLDDHLAPQMLAAHLDTEFDGATRNAEYIKRSMEWLTKKCPAQDFPQLLDLGCGPGIYAEKFFEAGYHVKGIDFSELSIAYAQESADGKKYDIDYQCGNYLAEDLGSEQYDVIVLIYCDLGVFSSEDRKRLFKKVNRALKKGGRFIFDVFTLEKYKSFEAAKTWQLEENNFWTKEACLHLSAQKRYPGTNTYLDQHYLLYPEAVKEFFIWETVFAADELLAELSACGFAGSEVFGDLHGILYTAESETLCLVVEK</sequence>
<dbReference type="InterPro" id="IPR029063">
    <property type="entry name" value="SAM-dependent_MTases_sf"/>
</dbReference>
<dbReference type="Pfam" id="PF13649">
    <property type="entry name" value="Methyltransf_25"/>
    <property type="match status" value="1"/>
</dbReference>
<organism evidence="5 6">
    <name type="scientific">Candidatus Enterococcus murrayae</name>
    <dbReference type="NCBI Taxonomy" id="2815321"/>
    <lineage>
        <taxon>Bacteria</taxon>
        <taxon>Bacillati</taxon>
        <taxon>Bacillota</taxon>
        <taxon>Bacilli</taxon>
        <taxon>Lactobacillales</taxon>
        <taxon>Enterococcaceae</taxon>
        <taxon>Enterococcus</taxon>
    </lineage>
</organism>
<keyword evidence="6" id="KW-1185">Reference proteome</keyword>
<keyword evidence="1 5" id="KW-0489">Methyltransferase</keyword>
<dbReference type="PANTHER" id="PTHR43464:SF19">
    <property type="entry name" value="UBIQUINONE BIOSYNTHESIS O-METHYLTRANSFERASE, MITOCHONDRIAL"/>
    <property type="match status" value="1"/>
</dbReference>
<dbReference type="Gene3D" id="3.40.50.150">
    <property type="entry name" value="Vaccinia Virus protein VP39"/>
    <property type="match status" value="1"/>
</dbReference>
<evidence type="ECO:0000256" key="1">
    <source>
        <dbReference type="ARBA" id="ARBA00022603"/>
    </source>
</evidence>
<evidence type="ECO:0000256" key="3">
    <source>
        <dbReference type="ARBA" id="ARBA00022691"/>
    </source>
</evidence>
<accession>A0ABS3HIT7</accession>
<name>A0ABS3HIT7_9ENTE</name>
<evidence type="ECO:0000313" key="6">
    <source>
        <dbReference type="Proteomes" id="UP000664495"/>
    </source>
</evidence>
<dbReference type="GO" id="GO:0008168">
    <property type="term" value="F:methyltransferase activity"/>
    <property type="evidence" value="ECO:0007669"/>
    <property type="project" value="UniProtKB-KW"/>
</dbReference>
<dbReference type="EMBL" id="JAFLVR010000032">
    <property type="protein sequence ID" value="MBO0453376.1"/>
    <property type="molecule type" value="Genomic_DNA"/>
</dbReference>
<protein>
    <submittedName>
        <fullName evidence="5">Class I SAM-dependent methyltransferase</fullName>
    </submittedName>
</protein>
<dbReference type="RefSeq" id="WP_207109153.1">
    <property type="nucleotide sequence ID" value="NZ_JAFLVR010000032.1"/>
</dbReference>
<reference evidence="5 6" key="1">
    <citation type="submission" date="2021-03" db="EMBL/GenBank/DDBJ databases">
        <title>Enterococcal diversity collection.</title>
        <authorList>
            <person name="Gilmore M.S."/>
            <person name="Schwartzman J."/>
            <person name="Van Tyne D."/>
            <person name="Martin M."/>
            <person name="Earl A.M."/>
            <person name="Manson A.L."/>
            <person name="Straub T."/>
            <person name="Salamzade R."/>
            <person name="Saavedra J."/>
            <person name="Lebreton F."/>
            <person name="Prichula J."/>
            <person name="Schaufler K."/>
            <person name="Gaca A."/>
            <person name="Sgardioli B."/>
            <person name="Wagenaar J."/>
            <person name="Strong T."/>
        </authorList>
    </citation>
    <scope>NUCLEOTIDE SEQUENCE [LARGE SCALE GENOMIC DNA]</scope>
    <source>
        <strain evidence="5 6">MJM16</strain>
    </source>
</reference>